<proteinExistence type="predicted"/>
<organism evidence="2 3">
    <name type="scientific">Thalictrum thalictroides</name>
    <name type="common">Rue-anemone</name>
    <name type="synonym">Anemone thalictroides</name>
    <dbReference type="NCBI Taxonomy" id="46969"/>
    <lineage>
        <taxon>Eukaryota</taxon>
        <taxon>Viridiplantae</taxon>
        <taxon>Streptophyta</taxon>
        <taxon>Embryophyta</taxon>
        <taxon>Tracheophyta</taxon>
        <taxon>Spermatophyta</taxon>
        <taxon>Magnoliopsida</taxon>
        <taxon>Ranunculales</taxon>
        <taxon>Ranunculaceae</taxon>
        <taxon>Thalictroideae</taxon>
        <taxon>Thalictrum</taxon>
    </lineage>
</organism>
<feature type="domain" description="Ubiquitin-like" evidence="1">
    <location>
        <begin position="33"/>
        <end position="75"/>
    </location>
</feature>
<feature type="domain" description="Ubiquitin-like" evidence="1">
    <location>
        <begin position="91"/>
        <end position="152"/>
    </location>
</feature>
<dbReference type="AlphaFoldDB" id="A0A7J6W6U5"/>
<protein>
    <recommendedName>
        <fullName evidence="1">Ubiquitin-like domain-containing protein</fullName>
    </recommendedName>
</protein>
<comment type="caution">
    <text evidence="2">The sequence shown here is derived from an EMBL/GenBank/DDBJ whole genome shotgun (WGS) entry which is preliminary data.</text>
</comment>
<dbReference type="CDD" id="cd17039">
    <property type="entry name" value="Ubl_ubiquitin_like"/>
    <property type="match status" value="1"/>
</dbReference>
<reference evidence="2 3" key="1">
    <citation type="submission" date="2020-06" db="EMBL/GenBank/DDBJ databases">
        <title>Transcriptomic and genomic resources for Thalictrum thalictroides and T. hernandezii: Facilitating candidate gene discovery in an emerging model plant lineage.</title>
        <authorList>
            <person name="Arias T."/>
            <person name="Riano-Pachon D.M."/>
            <person name="Di Stilio V.S."/>
        </authorList>
    </citation>
    <scope>NUCLEOTIDE SEQUENCE [LARGE SCALE GENOMIC DNA]</scope>
    <source>
        <strain evidence="3">cv. WT478/WT964</strain>
        <tissue evidence="2">Leaves</tissue>
    </source>
</reference>
<dbReference type="InterPro" id="IPR029071">
    <property type="entry name" value="Ubiquitin-like_domsf"/>
</dbReference>
<evidence type="ECO:0000313" key="3">
    <source>
        <dbReference type="Proteomes" id="UP000554482"/>
    </source>
</evidence>
<dbReference type="EMBL" id="JABWDY010020511">
    <property type="protein sequence ID" value="KAF5193104.1"/>
    <property type="molecule type" value="Genomic_DNA"/>
</dbReference>
<evidence type="ECO:0000259" key="1">
    <source>
        <dbReference type="PROSITE" id="PS50053"/>
    </source>
</evidence>
<sequence>MVTPDVESDIELSDVESGEDGIVCVADIKKVITIKDLKAYFEQEQGIPADEQMFVRENEILYDAILLELLEVLPGKMQLYQKISPDESIAVEISPELLEGGRLPDLVLTITGGKCVSDLKLMIQKELGVPPARQYLTSMGIKMNDELPLCEYIAVRPPKFFLKETKEDLNNSSESDNSIDLS</sequence>
<dbReference type="InterPro" id="IPR000626">
    <property type="entry name" value="Ubiquitin-like_dom"/>
</dbReference>
<gene>
    <name evidence="2" type="ORF">FRX31_017308</name>
</gene>
<evidence type="ECO:0000313" key="2">
    <source>
        <dbReference type="EMBL" id="KAF5193104.1"/>
    </source>
</evidence>
<dbReference type="PROSITE" id="PS50053">
    <property type="entry name" value="UBIQUITIN_2"/>
    <property type="match status" value="2"/>
</dbReference>
<dbReference type="SUPFAM" id="SSF54236">
    <property type="entry name" value="Ubiquitin-like"/>
    <property type="match status" value="2"/>
</dbReference>
<dbReference type="Gene3D" id="3.10.20.90">
    <property type="entry name" value="Phosphatidylinositol 3-kinase Catalytic Subunit, Chain A, domain 1"/>
    <property type="match status" value="1"/>
</dbReference>
<accession>A0A7J6W6U5</accession>
<keyword evidence="3" id="KW-1185">Reference proteome</keyword>
<name>A0A7J6W6U5_THATH</name>
<dbReference type="Proteomes" id="UP000554482">
    <property type="component" value="Unassembled WGS sequence"/>
</dbReference>